<sequence>MTILTIENKRRRWSSKKRSPGNLFQEQLRYNNWKIKQPSNSSEIQLSRKKLLNLCLIPEMIGGISDPIQTVHANEFLHKIIRESWIGLNSPDLKSNGKSIRQLLRAM</sequence>
<protein>
    <submittedName>
        <fullName evidence="1">7223_t:CDS:1</fullName>
    </submittedName>
</protein>
<accession>A0A9N9BJT5</accession>
<evidence type="ECO:0000313" key="1">
    <source>
        <dbReference type="EMBL" id="CAG8568248.1"/>
    </source>
</evidence>
<dbReference type="Proteomes" id="UP000789570">
    <property type="component" value="Unassembled WGS sequence"/>
</dbReference>
<name>A0A9N9BJT5_9GLOM</name>
<gene>
    <name evidence="1" type="ORF">FCALED_LOCUS6961</name>
</gene>
<comment type="caution">
    <text evidence="1">The sequence shown here is derived from an EMBL/GenBank/DDBJ whole genome shotgun (WGS) entry which is preliminary data.</text>
</comment>
<organism evidence="1 2">
    <name type="scientific">Funneliformis caledonium</name>
    <dbReference type="NCBI Taxonomy" id="1117310"/>
    <lineage>
        <taxon>Eukaryota</taxon>
        <taxon>Fungi</taxon>
        <taxon>Fungi incertae sedis</taxon>
        <taxon>Mucoromycota</taxon>
        <taxon>Glomeromycotina</taxon>
        <taxon>Glomeromycetes</taxon>
        <taxon>Glomerales</taxon>
        <taxon>Glomeraceae</taxon>
        <taxon>Funneliformis</taxon>
    </lineage>
</organism>
<keyword evidence="2" id="KW-1185">Reference proteome</keyword>
<dbReference type="EMBL" id="CAJVPQ010001754">
    <property type="protein sequence ID" value="CAG8568248.1"/>
    <property type="molecule type" value="Genomic_DNA"/>
</dbReference>
<reference evidence="1" key="1">
    <citation type="submission" date="2021-06" db="EMBL/GenBank/DDBJ databases">
        <authorList>
            <person name="Kallberg Y."/>
            <person name="Tangrot J."/>
            <person name="Rosling A."/>
        </authorList>
    </citation>
    <scope>NUCLEOTIDE SEQUENCE</scope>
    <source>
        <strain evidence="1">UK204</strain>
    </source>
</reference>
<dbReference type="AlphaFoldDB" id="A0A9N9BJT5"/>
<evidence type="ECO:0000313" key="2">
    <source>
        <dbReference type="Proteomes" id="UP000789570"/>
    </source>
</evidence>
<proteinExistence type="predicted"/>